<gene>
    <name evidence="6" type="ORF">C8D84_11336</name>
</gene>
<keyword evidence="7" id="KW-1185">Reference proteome</keyword>
<evidence type="ECO:0000313" key="6">
    <source>
        <dbReference type="EMBL" id="PWK08299.1"/>
    </source>
</evidence>
<evidence type="ECO:0000259" key="5">
    <source>
        <dbReference type="PROSITE" id="PS50931"/>
    </source>
</evidence>
<dbReference type="Pfam" id="PF03466">
    <property type="entry name" value="LysR_substrate"/>
    <property type="match status" value="1"/>
</dbReference>
<dbReference type="RefSeq" id="WP_109591978.1">
    <property type="nucleotide sequence ID" value="NZ_CAJGZY010000014.1"/>
</dbReference>
<comment type="caution">
    <text evidence="6">The sequence shown here is derived from an EMBL/GenBank/DDBJ whole genome shotgun (WGS) entry which is preliminary data.</text>
</comment>
<reference evidence="6 7" key="1">
    <citation type="submission" date="2018-05" db="EMBL/GenBank/DDBJ databases">
        <title>Genomic Encyclopedia of Type Strains, Phase IV (KMG-IV): sequencing the most valuable type-strain genomes for metagenomic binning, comparative biology and taxonomic classification.</title>
        <authorList>
            <person name="Goeker M."/>
        </authorList>
    </citation>
    <scope>NUCLEOTIDE SEQUENCE [LARGE SCALE GENOMIC DNA]</scope>
    <source>
        <strain evidence="6 7">DSM 7229</strain>
    </source>
</reference>
<evidence type="ECO:0000256" key="3">
    <source>
        <dbReference type="ARBA" id="ARBA00023125"/>
    </source>
</evidence>
<dbReference type="SUPFAM" id="SSF46785">
    <property type="entry name" value="Winged helix' DNA-binding domain"/>
    <property type="match status" value="1"/>
</dbReference>
<protein>
    <submittedName>
        <fullName evidence="6">LysR family transcriptional regulator</fullName>
    </submittedName>
</protein>
<dbReference type="SUPFAM" id="SSF53850">
    <property type="entry name" value="Periplasmic binding protein-like II"/>
    <property type="match status" value="1"/>
</dbReference>
<keyword evidence="4" id="KW-0804">Transcription</keyword>
<accession>A0A2V1ZT66</accession>
<evidence type="ECO:0000256" key="2">
    <source>
        <dbReference type="ARBA" id="ARBA00023015"/>
    </source>
</evidence>
<dbReference type="InterPro" id="IPR036390">
    <property type="entry name" value="WH_DNA-bd_sf"/>
</dbReference>
<dbReference type="PANTHER" id="PTHR30419">
    <property type="entry name" value="HTH-TYPE TRANSCRIPTIONAL REGULATOR YBHD"/>
    <property type="match status" value="1"/>
</dbReference>
<evidence type="ECO:0000313" key="7">
    <source>
        <dbReference type="Proteomes" id="UP000245655"/>
    </source>
</evidence>
<proteinExistence type="inferred from homology"/>
<feature type="domain" description="HTH lysR-type" evidence="5">
    <location>
        <begin position="1"/>
        <end position="57"/>
    </location>
</feature>
<evidence type="ECO:0000256" key="4">
    <source>
        <dbReference type="ARBA" id="ARBA00023163"/>
    </source>
</evidence>
<dbReference type="Gene3D" id="3.40.190.290">
    <property type="match status" value="1"/>
</dbReference>
<dbReference type="EMBL" id="QGGM01000013">
    <property type="protein sequence ID" value="PWK08299.1"/>
    <property type="molecule type" value="Genomic_DNA"/>
</dbReference>
<dbReference type="Proteomes" id="UP000245655">
    <property type="component" value="Unassembled WGS sequence"/>
</dbReference>
<comment type="similarity">
    <text evidence="1">Belongs to the LysR transcriptional regulatory family.</text>
</comment>
<dbReference type="CDD" id="cd08440">
    <property type="entry name" value="PBP2_LTTR_like_4"/>
    <property type="match status" value="1"/>
</dbReference>
<evidence type="ECO:0000256" key="1">
    <source>
        <dbReference type="ARBA" id="ARBA00009437"/>
    </source>
</evidence>
<dbReference type="InterPro" id="IPR000847">
    <property type="entry name" value="LysR_HTH_N"/>
</dbReference>
<dbReference type="InterPro" id="IPR036388">
    <property type="entry name" value="WH-like_DNA-bd_sf"/>
</dbReference>
<dbReference type="GO" id="GO:0003700">
    <property type="term" value="F:DNA-binding transcription factor activity"/>
    <property type="evidence" value="ECO:0007669"/>
    <property type="project" value="InterPro"/>
</dbReference>
<dbReference type="InterPro" id="IPR005119">
    <property type="entry name" value="LysR_subst-bd"/>
</dbReference>
<organism evidence="6 7">
    <name type="scientific">Psychrobacter immobilis</name>
    <dbReference type="NCBI Taxonomy" id="498"/>
    <lineage>
        <taxon>Bacteria</taxon>
        <taxon>Pseudomonadati</taxon>
        <taxon>Pseudomonadota</taxon>
        <taxon>Gammaproteobacteria</taxon>
        <taxon>Moraxellales</taxon>
        <taxon>Moraxellaceae</taxon>
        <taxon>Psychrobacter</taxon>
    </lineage>
</organism>
<dbReference type="Pfam" id="PF00126">
    <property type="entry name" value="HTH_1"/>
    <property type="match status" value="1"/>
</dbReference>
<keyword evidence="2" id="KW-0805">Transcription regulation</keyword>
<name>A0A2V1ZT66_PSYIM</name>
<sequence>MKLQQLRHFLCVVEEGGFRAAADRANRSQAALSASIKELEKILGQRLFEGGNKATLTPFGETCLPKIEQFMTVYQALEDDLKGAAAGDKGKIRIASVPSLVTKLLPSVLVEYSKRYPDVEIVLIDDNSVGVANRLLAGEIDLALGNCTSIDQSNIDFTLLISDPIGVVCLKSNSLNQPVKPSRNYQKTGLKWQQLMIQPFIYNGTCRLLENTPAEVLNRNARYTVENITSLFSLLRNDLGITTLPKLAFPSNEPELVWLDLLEPALDRQIGIFKLANKTISPPAQAFHELCIQYVQNHYIL</sequence>
<dbReference type="GO" id="GO:0003677">
    <property type="term" value="F:DNA binding"/>
    <property type="evidence" value="ECO:0007669"/>
    <property type="project" value="UniProtKB-KW"/>
</dbReference>
<dbReference type="GeneID" id="60255852"/>
<dbReference type="InterPro" id="IPR050950">
    <property type="entry name" value="HTH-type_LysR_regulators"/>
</dbReference>
<dbReference type="PROSITE" id="PS50931">
    <property type="entry name" value="HTH_LYSR"/>
    <property type="match status" value="1"/>
</dbReference>
<keyword evidence="3" id="KW-0238">DNA-binding</keyword>
<dbReference type="AlphaFoldDB" id="A0A2V1ZT66"/>
<dbReference type="Gene3D" id="1.10.10.10">
    <property type="entry name" value="Winged helix-like DNA-binding domain superfamily/Winged helix DNA-binding domain"/>
    <property type="match status" value="1"/>
</dbReference>
<dbReference type="PANTHER" id="PTHR30419:SF8">
    <property type="entry name" value="NITROGEN ASSIMILATION TRANSCRIPTIONAL ACTIVATOR-RELATED"/>
    <property type="match status" value="1"/>
</dbReference>
<dbReference type="GO" id="GO:0005829">
    <property type="term" value="C:cytosol"/>
    <property type="evidence" value="ECO:0007669"/>
    <property type="project" value="TreeGrafter"/>
</dbReference>